<evidence type="ECO:0000256" key="5">
    <source>
        <dbReference type="PROSITE-ProRule" id="PRU00205"/>
    </source>
</evidence>
<name>A0A022RWF0_ERYGU</name>
<dbReference type="PANTHER" id="PTHR31766:SF2">
    <property type="entry name" value="GLABROUS1 ENHANCER-BINDING PROTEIN-LIKE 2"/>
    <property type="match status" value="1"/>
</dbReference>
<dbReference type="SMART" id="SM00724">
    <property type="entry name" value="TLC"/>
    <property type="match status" value="1"/>
</dbReference>
<dbReference type="STRING" id="4155.A0A022RWF0"/>
<dbReference type="PROSITE" id="PS50922">
    <property type="entry name" value="TLC"/>
    <property type="match status" value="1"/>
</dbReference>
<sequence length="259" mass="29508">MDIINTTLNSLPYSNPLPLFFAVYLTLYTVAYFIIFRKWVPKLRPEASSCVISLAHGTPAVFLASAAILSDPARDFHSPNTPFQSIVLDYSIAYFLMDLLHYLIFYPTDLLFIGHHLATLFVFLTCRYVVYHGAFAILVLLVLAEVTSLCQNVWTLACARRSDVKFAAKVYDLLSPPFYGLYSVVRGFLGPYFVYRMFAFYMSGAADSVIPKWVWISWVVVVFMAISVSILWILNRWIEFFSERNNNVAVAVAADKKVR</sequence>
<keyword evidence="9" id="KW-1185">Reference proteome</keyword>
<dbReference type="EMBL" id="KI630210">
    <property type="protein sequence ID" value="EYU44857.1"/>
    <property type="molecule type" value="Genomic_DNA"/>
</dbReference>
<evidence type="ECO:0000313" key="9">
    <source>
        <dbReference type="Proteomes" id="UP000030748"/>
    </source>
</evidence>
<dbReference type="KEGG" id="egt:105970208"/>
<feature type="domain" description="TLC" evidence="7">
    <location>
        <begin position="42"/>
        <end position="226"/>
    </location>
</feature>
<dbReference type="eggNOG" id="ENOG502QTZA">
    <property type="taxonomic scope" value="Eukaryota"/>
</dbReference>
<evidence type="ECO:0000256" key="2">
    <source>
        <dbReference type="ARBA" id="ARBA00022692"/>
    </source>
</evidence>
<evidence type="ECO:0000256" key="1">
    <source>
        <dbReference type="ARBA" id="ARBA00004141"/>
    </source>
</evidence>
<reference evidence="8 9" key="1">
    <citation type="journal article" date="2013" name="Proc. Natl. Acad. Sci. U.S.A.">
        <title>Fine-scale variation in meiotic recombination in Mimulus inferred from population shotgun sequencing.</title>
        <authorList>
            <person name="Hellsten U."/>
            <person name="Wright K.M."/>
            <person name="Jenkins J."/>
            <person name="Shu S."/>
            <person name="Yuan Y."/>
            <person name="Wessler S.R."/>
            <person name="Schmutz J."/>
            <person name="Willis J.H."/>
            <person name="Rokhsar D.S."/>
        </authorList>
    </citation>
    <scope>NUCLEOTIDE SEQUENCE [LARGE SCALE GENOMIC DNA]</scope>
    <source>
        <strain evidence="9">cv. DUN x IM62</strain>
    </source>
</reference>
<feature type="transmembrane region" description="Helical" evidence="6">
    <location>
        <begin position="17"/>
        <end position="35"/>
    </location>
</feature>
<feature type="transmembrane region" description="Helical" evidence="6">
    <location>
        <begin position="82"/>
        <end position="103"/>
    </location>
</feature>
<keyword evidence="3 6" id="KW-1133">Transmembrane helix</keyword>
<dbReference type="PANTHER" id="PTHR31766">
    <property type="entry name" value="GLABROUS1 ENHANCER-BINDING PROTEIN-LIKE 2"/>
    <property type="match status" value="1"/>
</dbReference>
<keyword evidence="4 5" id="KW-0472">Membrane</keyword>
<dbReference type="AlphaFoldDB" id="A0A022RWF0"/>
<dbReference type="InterPro" id="IPR006634">
    <property type="entry name" value="TLC-dom"/>
</dbReference>
<proteinExistence type="predicted"/>
<dbReference type="InterPro" id="IPR040327">
    <property type="entry name" value="At5g14285-like"/>
</dbReference>
<feature type="transmembrane region" description="Helical" evidence="6">
    <location>
        <begin position="178"/>
        <end position="195"/>
    </location>
</feature>
<feature type="transmembrane region" description="Helical" evidence="6">
    <location>
        <begin position="47"/>
        <end position="70"/>
    </location>
</feature>
<feature type="transmembrane region" description="Helical" evidence="6">
    <location>
        <begin position="136"/>
        <end position="157"/>
    </location>
</feature>
<accession>A0A022RWF0</accession>
<dbReference type="Proteomes" id="UP000030748">
    <property type="component" value="Unassembled WGS sequence"/>
</dbReference>
<feature type="transmembrane region" description="Helical" evidence="6">
    <location>
        <begin position="215"/>
        <end position="234"/>
    </location>
</feature>
<evidence type="ECO:0000256" key="4">
    <source>
        <dbReference type="ARBA" id="ARBA00023136"/>
    </source>
</evidence>
<feature type="transmembrane region" description="Helical" evidence="6">
    <location>
        <begin position="110"/>
        <end position="130"/>
    </location>
</feature>
<comment type="subcellular location">
    <subcellularLocation>
        <location evidence="1">Membrane</location>
        <topology evidence="1">Multi-pass membrane protein</topology>
    </subcellularLocation>
</comment>
<keyword evidence="2 5" id="KW-0812">Transmembrane</keyword>
<dbReference type="PhylomeDB" id="A0A022RWF0"/>
<dbReference type="OMA" id="DGVIPRW"/>
<gene>
    <name evidence="8" type="ORF">MIMGU_mgv1a012159mg</name>
</gene>
<dbReference type="GO" id="GO:0016020">
    <property type="term" value="C:membrane"/>
    <property type="evidence" value="ECO:0007669"/>
    <property type="project" value="UniProtKB-SubCell"/>
</dbReference>
<evidence type="ECO:0000256" key="6">
    <source>
        <dbReference type="SAM" id="Phobius"/>
    </source>
</evidence>
<dbReference type="Pfam" id="PF03798">
    <property type="entry name" value="TRAM_LAG1_CLN8"/>
    <property type="match status" value="1"/>
</dbReference>
<evidence type="ECO:0000313" key="8">
    <source>
        <dbReference type="EMBL" id="EYU44857.1"/>
    </source>
</evidence>
<evidence type="ECO:0000256" key="3">
    <source>
        <dbReference type="ARBA" id="ARBA00022989"/>
    </source>
</evidence>
<organism evidence="8 9">
    <name type="scientific">Erythranthe guttata</name>
    <name type="common">Yellow monkey flower</name>
    <name type="synonym">Mimulus guttatus</name>
    <dbReference type="NCBI Taxonomy" id="4155"/>
    <lineage>
        <taxon>Eukaryota</taxon>
        <taxon>Viridiplantae</taxon>
        <taxon>Streptophyta</taxon>
        <taxon>Embryophyta</taxon>
        <taxon>Tracheophyta</taxon>
        <taxon>Spermatophyta</taxon>
        <taxon>Magnoliopsida</taxon>
        <taxon>eudicotyledons</taxon>
        <taxon>Gunneridae</taxon>
        <taxon>Pentapetalae</taxon>
        <taxon>asterids</taxon>
        <taxon>lamiids</taxon>
        <taxon>Lamiales</taxon>
        <taxon>Phrymaceae</taxon>
        <taxon>Erythranthe</taxon>
    </lineage>
</organism>
<dbReference type="OrthoDB" id="204175at2759"/>
<evidence type="ECO:0000259" key="7">
    <source>
        <dbReference type="PROSITE" id="PS50922"/>
    </source>
</evidence>
<protein>
    <recommendedName>
        <fullName evidence="7">TLC domain-containing protein</fullName>
    </recommendedName>
</protein>